<dbReference type="EMBL" id="PGCI01000618">
    <property type="protein sequence ID" value="PLW24017.1"/>
    <property type="molecule type" value="Genomic_DNA"/>
</dbReference>
<dbReference type="PANTHER" id="PTHR32379">
    <property type="entry name" value="GUANIDINOACETATE N-METHYLTRANSFERASE"/>
    <property type="match status" value="1"/>
</dbReference>
<accession>A0A2N5TET4</accession>
<dbReference type="Gene3D" id="1.25.40.20">
    <property type="entry name" value="Ankyrin repeat-containing domain"/>
    <property type="match status" value="1"/>
</dbReference>
<gene>
    <name evidence="3" type="ORF">PCASD_14941</name>
</gene>
<dbReference type="PANTHER" id="PTHR32379:SF1">
    <property type="entry name" value="GUANIDINOACETATE N-METHYLTRANSFERASE"/>
    <property type="match status" value="1"/>
</dbReference>
<dbReference type="PROSITE" id="PS50297">
    <property type="entry name" value="ANK_REP_REGION"/>
    <property type="match status" value="1"/>
</dbReference>
<reference evidence="3 4" key="1">
    <citation type="submission" date="2017-11" db="EMBL/GenBank/DDBJ databases">
        <title>De novo assembly and phasing of dikaryotic genomes from two isolates of Puccinia coronata f. sp. avenae, the causal agent of oat crown rust.</title>
        <authorList>
            <person name="Miller M.E."/>
            <person name="Zhang Y."/>
            <person name="Omidvar V."/>
            <person name="Sperschneider J."/>
            <person name="Schwessinger B."/>
            <person name="Raley C."/>
            <person name="Palmer J.M."/>
            <person name="Garnica D."/>
            <person name="Upadhyaya N."/>
            <person name="Rathjen J."/>
            <person name="Taylor J.M."/>
            <person name="Park R.F."/>
            <person name="Dodds P.N."/>
            <person name="Hirsch C.D."/>
            <person name="Kianian S.F."/>
            <person name="Figueroa M."/>
        </authorList>
    </citation>
    <scope>NUCLEOTIDE SEQUENCE [LARGE SCALE GENOMIC DNA]</scope>
    <source>
        <strain evidence="3">12SD80</strain>
    </source>
</reference>
<dbReference type="PROSITE" id="PS50088">
    <property type="entry name" value="ANK_REPEAT"/>
    <property type="match status" value="1"/>
</dbReference>
<protein>
    <submittedName>
        <fullName evidence="3">Uncharacterized protein</fullName>
    </submittedName>
</protein>
<feature type="region of interest" description="Disordered" evidence="2">
    <location>
        <begin position="1"/>
        <end position="21"/>
    </location>
</feature>
<dbReference type="InterPro" id="IPR002110">
    <property type="entry name" value="Ankyrin_rpt"/>
</dbReference>
<name>A0A2N5TET4_9BASI</name>
<feature type="repeat" description="ANK" evidence="1">
    <location>
        <begin position="59"/>
        <end position="91"/>
    </location>
</feature>
<evidence type="ECO:0000313" key="3">
    <source>
        <dbReference type="EMBL" id="PLW24017.1"/>
    </source>
</evidence>
<dbReference type="Pfam" id="PF12796">
    <property type="entry name" value="Ank_2"/>
    <property type="match status" value="1"/>
</dbReference>
<dbReference type="CDD" id="cd02440">
    <property type="entry name" value="AdoMet_MTases"/>
    <property type="match status" value="1"/>
</dbReference>
<dbReference type="InterPro" id="IPR029063">
    <property type="entry name" value="SAM-dependent_MTases_sf"/>
</dbReference>
<dbReference type="InterPro" id="IPR051038">
    <property type="entry name" value="RMT2/GAMT_Mtase"/>
</dbReference>
<dbReference type="AlphaFoldDB" id="A0A2N5TET4"/>
<organism evidence="3 4">
    <name type="scientific">Puccinia coronata f. sp. avenae</name>
    <dbReference type="NCBI Taxonomy" id="200324"/>
    <lineage>
        <taxon>Eukaryota</taxon>
        <taxon>Fungi</taxon>
        <taxon>Dikarya</taxon>
        <taxon>Basidiomycota</taxon>
        <taxon>Pucciniomycotina</taxon>
        <taxon>Pucciniomycetes</taxon>
        <taxon>Pucciniales</taxon>
        <taxon>Pucciniaceae</taxon>
        <taxon>Puccinia</taxon>
    </lineage>
</organism>
<evidence type="ECO:0000256" key="1">
    <source>
        <dbReference type="PROSITE-ProRule" id="PRU00023"/>
    </source>
</evidence>
<dbReference type="GO" id="GO:0005634">
    <property type="term" value="C:nucleus"/>
    <property type="evidence" value="ECO:0007669"/>
    <property type="project" value="TreeGrafter"/>
</dbReference>
<dbReference type="SUPFAM" id="SSF53335">
    <property type="entry name" value="S-adenosyl-L-methionine-dependent methyltransferases"/>
    <property type="match status" value="1"/>
</dbReference>
<evidence type="ECO:0000313" key="4">
    <source>
        <dbReference type="Proteomes" id="UP000235392"/>
    </source>
</evidence>
<dbReference type="SUPFAM" id="SSF48403">
    <property type="entry name" value="Ankyrin repeat"/>
    <property type="match status" value="1"/>
</dbReference>
<comment type="caution">
    <text evidence="3">The sequence shown here is derived from an EMBL/GenBank/DDBJ whole genome shotgun (WGS) entry which is preliminary data.</text>
</comment>
<dbReference type="Gene3D" id="3.40.50.150">
    <property type="entry name" value="Vaccinia Virus protein VP39"/>
    <property type="match status" value="1"/>
</dbReference>
<feature type="compositionally biased region" description="Basic and acidic residues" evidence="2">
    <location>
        <begin position="1"/>
        <end position="10"/>
    </location>
</feature>
<dbReference type="InterPro" id="IPR036770">
    <property type="entry name" value="Ankyrin_rpt-contain_sf"/>
</dbReference>
<proteinExistence type="predicted"/>
<sequence length="398" mass="44388">MTRKPDSAREDGDEDGDDEHAHAESYGRFLRVCEAGDLAEATRLVQSGRSPPSRCRTPTAGAPLHYAASSGNPDLVSYLLQNGALWAIVDKLGYNAGDVAFSMNHREIYEIISNEGFRAEVLRRTIEGKEEEEEEVQGETSSSTATNNAAFLRCKLTFTTSRTGQPLCVDAEGNGVMQGWERGIMKATARRLCEPFLVEKSDSGRGLSVLNVGFGLGIIDGFFQEHKPARHVIVEPHPDVLAHITQLGWLQRPGVVVYPGRWQDFLREVHEGTIPAHFDAVYWDTFSEDYQALKHFFDNVFDLLSGPTARFSWFHGLGATSRTLFDGARWFKYNTVGESRSVQMTPSSNLHSSRVKASNSWNYSKPTPFGSKLHAHDREHWEYPARCEACRRLSGSAS</sequence>
<dbReference type="GO" id="GO:0019702">
    <property type="term" value="F:protein arginine N5-methyltransferase activity"/>
    <property type="evidence" value="ECO:0007669"/>
    <property type="project" value="TreeGrafter"/>
</dbReference>
<keyword evidence="1" id="KW-0040">ANK repeat</keyword>
<dbReference type="Proteomes" id="UP000235392">
    <property type="component" value="Unassembled WGS sequence"/>
</dbReference>
<dbReference type="GO" id="GO:0005737">
    <property type="term" value="C:cytoplasm"/>
    <property type="evidence" value="ECO:0007669"/>
    <property type="project" value="TreeGrafter"/>
</dbReference>
<evidence type="ECO:0000256" key="2">
    <source>
        <dbReference type="SAM" id="MobiDB-lite"/>
    </source>
</evidence>